<comment type="caution">
    <text evidence="2">The sequence shown here is derived from an EMBL/GenBank/DDBJ whole genome shotgun (WGS) entry which is preliminary data.</text>
</comment>
<dbReference type="Proteomes" id="UP000034736">
    <property type="component" value="Unassembled WGS sequence"/>
</dbReference>
<organism evidence="2 3">
    <name type="scientific">Candidatus Giovannonibacteria bacterium GW2011_GWA2_44_13b</name>
    <dbReference type="NCBI Taxonomy" id="1618647"/>
    <lineage>
        <taxon>Bacteria</taxon>
        <taxon>Candidatus Giovannoniibacteriota</taxon>
    </lineage>
</organism>
<evidence type="ECO:0000313" key="3">
    <source>
        <dbReference type="Proteomes" id="UP000034736"/>
    </source>
</evidence>
<sequence length="173" mass="19876">MAKSEVIAVYIDGGNTYRRLREIGVPKKSKRFDFSAFAAHLVGDRSLGSKRYYVGIVKNFENTEKGEKMVKSQQKFLEGLRAEDFDKLNDKIKGSLLRIAYLSPKTSRWAYPSEEDPAQFTNHSEKNNLSVFFDEAVSEEPFFTANRDIPVGEELTVNYTEFDARPCKVLEWE</sequence>
<dbReference type="AlphaFoldDB" id="A0A0G1H1T7"/>
<dbReference type="InterPro" id="IPR001214">
    <property type="entry name" value="SET_dom"/>
</dbReference>
<dbReference type="PROSITE" id="PS50280">
    <property type="entry name" value="SET"/>
    <property type="match status" value="1"/>
</dbReference>
<dbReference type="Pfam" id="PF00856">
    <property type="entry name" value="SET"/>
    <property type="match status" value="1"/>
</dbReference>
<gene>
    <name evidence="2" type="ORF">UW30_C0009G0001</name>
</gene>
<evidence type="ECO:0000259" key="1">
    <source>
        <dbReference type="PROSITE" id="PS50280"/>
    </source>
</evidence>
<dbReference type="InterPro" id="IPR046341">
    <property type="entry name" value="SET_dom_sf"/>
</dbReference>
<dbReference type="CDD" id="cd08161">
    <property type="entry name" value="SET"/>
    <property type="match status" value="1"/>
</dbReference>
<reference evidence="2 3" key="1">
    <citation type="journal article" date="2015" name="Nature">
        <title>rRNA introns, odd ribosomes, and small enigmatic genomes across a large radiation of phyla.</title>
        <authorList>
            <person name="Brown C.T."/>
            <person name="Hug L.A."/>
            <person name="Thomas B.C."/>
            <person name="Sharon I."/>
            <person name="Castelle C.J."/>
            <person name="Singh A."/>
            <person name="Wilkins M.J."/>
            <person name="Williams K.H."/>
            <person name="Banfield J.F."/>
        </authorList>
    </citation>
    <scope>NUCLEOTIDE SEQUENCE [LARGE SCALE GENOMIC DNA]</scope>
</reference>
<dbReference type="EMBL" id="LCHU01000009">
    <property type="protein sequence ID" value="KKT41321.1"/>
    <property type="molecule type" value="Genomic_DNA"/>
</dbReference>
<name>A0A0G1H1T7_9BACT</name>
<accession>A0A0G1H1T7</accession>
<evidence type="ECO:0000313" key="2">
    <source>
        <dbReference type="EMBL" id="KKT41321.1"/>
    </source>
</evidence>
<proteinExistence type="predicted"/>
<feature type="domain" description="SET" evidence="1">
    <location>
        <begin position="30"/>
        <end position="160"/>
    </location>
</feature>
<dbReference type="Gene3D" id="2.170.270.10">
    <property type="entry name" value="SET domain"/>
    <property type="match status" value="1"/>
</dbReference>
<protein>
    <recommendedName>
        <fullName evidence="1">SET domain-containing protein</fullName>
    </recommendedName>
</protein>
<dbReference type="SUPFAM" id="SSF82199">
    <property type="entry name" value="SET domain"/>
    <property type="match status" value="1"/>
</dbReference>